<dbReference type="Pfam" id="PF02616">
    <property type="entry name" value="SMC_ScpA"/>
    <property type="match status" value="1"/>
</dbReference>
<dbReference type="Gene3D" id="6.10.250.2410">
    <property type="match status" value="1"/>
</dbReference>
<dbReference type="Gene3D" id="1.10.10.580">
    <property type="entry name" value="Structural maintenance of chromosome 1. Chain E"/>
    <property type="match status" value="1"/>
</dbReference>
<dbReference type="InterPro" id="IPR023093">
    <property type="entry name" value="ScpA-like_C"/>
</dbReference>
<comment type="caution">
    <text evidence="1">The sequence shown here is derived from an EMBL/GenBank/DDBJ whole genome shotgun (WGS) entry which is preliminary data.</text>
</comment>
<name>A0A645EDR2_9ZZZZ</name>
<proteinExistence type="inferred from homology"/>
<reference evidence="1" key="1">
    <citation type="submission" date="2019-08" db="EMBL/GenBank/DDBJ databases">
        <authorList>
            <person name="Kucharzyk K."/>
            <person name="Murdoch R.W."/>
            <person name="Higgins S."/>
            <person name="Loffler F."/>
        </authorList>
    </citation>
    <scope>NUCLEOTIDE SEQUENCE</scope>
</reference>
<dbReference type="EMBL" id="VSSQ01044867">
    <property type="protein sequence ID" value="MPM98732.1"/>
    <property type="molecule type" value="Genomic_DNA"/>
</dbReference>
<evidence type="ECO:0000313" key="1">
    <source>
        <dbReference type="EMBL" id="MPM98732.1"/>
    </source>
</evidence>
<dbReference type="HAMAP" id="MF_01805">
    <property type="entry name" value="ScpA"/>
    <property type="match status" value="1"/>
</dbReference>
<organism evidence="1">
    <name type="scientific">bioreactor metagenome</name>
    <dbReference type="NCBI Taxonomy" id="1076179"/>
    <lineage>
        <taxon>unclassified sequences</taxon>
        <taxon>metagenomes</taxon>
        <taxon>ecological metagenomes</taxon>
    </lineage>
</organism>
<dbReference type="PANTHER" id="PTHR33969">
    <property type="entry name" value="SEGREGATION AND CONDENSATION PROTEIN A"/>
    <property type="match status" value="1"/>
</dbReference>
<dbReference type="InterPro" id="IPR003768">
    <property type="entry name" value="ScpA"/>
</dbReference>
<accession>A0A645EDR2</accession>
<dbReference type="AlphaFoldDB" id="A0A645EDR2"/>
<dbReference type="PANTHER" id="PTHR33969:SF2">
    <property type="entry name" value="SEGREGATION AND CONDENSATION PROTEIN A"/>
    <property type="match status" value="1"/>
</dbReference>
<gene>
    <name evidence="1" type="primary">scpA_46</name>
    <name evidence="1" type="ORF">SDC9_145921</name>
</gene>
<protein>
    <submittedName>
        <fullName evidence="1">Segregation and condensation protein A</fullName>
    </submittedName>
</protein>
<sequence>MYKIVLPNFEGPFDLLLYFIKRDELNIYDIPISKITFEFLNYIKLMTYFDIELAGEFIVMAANLMYIKTQMLLPKQVNENGIIEEDPRERLIRNMLEYMQFKDVAKKLSFRANENKFLIYRGNFDAELDQLNIKATYKNSTLYDLLKAYCNALNRKETKDDVHIVEMFNVTVEEKIAMIRTELINSKRFTFSQLIQGQTRQHIIVSFLAILELIKSGQIFITQNEPFDDFTISEKPNDNIENQTITFS</sequence>